<comment type="caution">
    <text evidence="6">The sequence shown here is derived from an EMBL/GenBank/DDBJ whole genome shotgun (WGS) entry which is preliminary data.</text>
</comment>
<feature type="domain" description="NlpC/P60" evidence="5">
    <location>
        <begin position="39"/>
        <end position="163"/>
    </location>
</feature>
<sequence length="164" mass="17840">MRRPDGMILLRPCWLLLCWAALILSGCGSEPLRPQQGDSGTRERALDAALGQLGRPYRYGGADSAGFDCSGLVHFSYRAAGLSLPRSARDQMHSGLEIDSEDVRPGDLLFFRFPGNQANGVHVVMWLGGGRAIHAPSGTGEVEVIHIDVPWWMRRFEAAVAVAP</sequence>
<dbReference type="PROSITE" id="PS51257">
    <property type="entry name" value="PROKAR_LIPOPROTEIN"/>
    <property type="match status" value="1"/>
</dbReference>
<keyword evidence="4" id="KW-0788">Thiol protease</keyword>
<comment type="similarity">
    <text evidence="1">Belongs to the peptidase C40 family.</text>
</comment>
<dbReference type="PANTHER" id="PTHR47359:SF3">
    <property type="entry name" value="NLP_P60 DOMAIN-CONTAINING PROTEIN-RELATED"/>
    <property type="match status" value="1"/>
</dbReference>
<dbReference type="PROSITE" id="PS51935">
    <property type="entry name" value="NLPC_P60"/>
    <property type="match status" value="1"/>
</dbReference>
<evidence type="ECO:0000256" key="1">
    <source>
        <dbReference type="ARBA" id="ARBA00007074"/>
    </source>
</evidence>
<name>A0ABU2WIJ8_9GAMM</name>
<keyword evidence="2" id="KW-0645">Protease</keyword>
<dbReference type="Gene3D" id="3.90.1720.10">
    <property type="entry name" value="endopeptidase domain like (from Nostoc punctiforme)"/>
    <property type="match status" value="1"/>
</dbReference>
<evidence type="ECO:0000313" key="7">
    <source>
        <dbReference type="Proteomes" id="UP001254608"/>
    </source>
</evidence>
<dbReference type="PANTHER" id="PTHR47359">
    <property type="entry name" value="PEPTIDOGLYCAN DL-ENDOPEPTIDASE CWLO"/>
    <property type="match status" value="1"/>
</dbReference>
<dbReference type="InterPro" id="IPR038765">
    <property type="entry name" value="Papain-like_cys_pep_sf"/>
</dbReference>
<dbReference type="RefSeq" id="WP_311364509.1">
    <property type="nucleotide sequence ID" value="NZ_JAVRIC010000007.1"/>
</dbReference>
<dbReference type="InterPro" id="IPR000064">
    <property type="entry name" value="NLP_P60_dom"/>
</dbReference>
<dbReference type="SUPFAM" id="SSF54001">
    <property type="entry name" value="Cysteine proteinases"/>
    <property type="match status" value="1"/>
</dbReference>
<proteinExistence type="inferred from homology"/>
<dbReference type="Pfam" id="PF00877">
    <property type="entry name" value="NLPC_P60"/>
    <property type="match status" value="1"/>
</dbReference>
<dbReference type="InterPro" id="IPR051794">
    <property type="entry name" value="PG_Endopeptidase_C40"/>
</dbReference>
<dbReference type="EMBL" id="JAVRIC010000007">
    <property type="protein sequence ID" value="MDT0497116.1"/>
    <property type="molecule type" value="Genomic_DNA"/>
</dbReference>
<evidence type="ECO:0000256" key="2">
    <source>
        <dbReference type="ARBA" id="ARBA00022670"/>
    </source>
</evidence>
<reference evidence="6 7" key="1">
    <citation type="submission" date="2023-09" db="EMBL/GenBank/DDBJ databases">
        <authorList>
            <person name="Rey-Velasco X."/>
        </authorList>
    </citation>
    <scope>NUCLEOTIDE SEQUENCE [LARGE SCALE GENOMIC DNA]</scope>
    <source>
        <strain evidence="6 7">W345</strain>
    </source>
</reference>
<evidence type="ECO:0000313" key="6">
    <source>
        <dbReference type="EMBL" id="MDT0497116.1"/>
    </source>
</evidence>
<evidence type="ECO:0000256" key="3">
    <source>
        <dbReference type="ARBA" id="ARBA00022801"/>
    </source>
</evidence>
<evidence type="ECO:0000259" key="5">
    <source>
        <dbReference type="PROSITE" id="PS51935"/>
    </source>
</evidence>
<keyword evidence="7" id="KW-1185">Reference proteome</keyword>
<accession>A0ABU2WIJ8</accession>
<dbReference type="Proteomes" id="UP001254608">
    <property type="component" value="Unassembled WGS sequence"/>
</dbReference>
<gene>
    <name evidence="6" type="ORF">RM530_07020</name>
</gene>
<protein>
    <submittedName>
        <fullName evidence="6">C40 family peptidase</fullName>
    </submittedName>
</protein>
<organism evidence="6 7">
    <name type="scientific">Banduia mediterranea</name>
    <dbReference type="NCBI Taxonomy" id="3075609"/>
    <lineage>
        <taxon>Bacteria</taxon>
        <taxon>Pseudomonadati</taxon>
        <taxon>Pseudomonadota</taxon>
        <taxon>Gammaproteobacteria</taxon>
        <taxon>Nevskiales</taxon>
        <taxon>Algiphilaceae</taxon>
        <taxon>Banduia</taxon>
    </lineage>
</organism>
<keyword evidence="3" id="KW-0378">Hydrolase</keyword>
<evidence type="ECO:0000256" key="4">
    <source>
        <dbReference type="ARBA" id="ARBA00022807"/>
    </source>
</evidence>